<reference evidence="1 2" key="1">
    <citation type="submission" date="2018-06" db="EMBL/GenBank/DDBJ databases">
        <title>The Genome of Cuscuta australis (Dodder) Provides Insight into the Evolution of Plant Parasitism.</title>
        <authorList>
            <person name="Liu H."/>
        </authorList>
    </citation>
    <scope>NUCLEOTIDE SEQUENCE [LARGE SCALE GENOMIC DNA]</scope>
    <source>
        <strain evidence="2">cv. Yunnan</strain>
        <tissue evidence="1">Vines</tissue>
    </source>
</reference>
<protein>
    <submittedName>
        <fullName evidence="1">Uncharacterized protein</fullName>
    </submittedName>
</protein>
<name>A0A328DJZ2_9ASTE</name>
<dbReference type="AlphaFoldDB" id="A0A328DJZ2"/>
<evidence type="ECO:0000313" key="1">
    <source>
        <dbReference type="EMBL" id="RAL46072.1"/>
    </source>
</evidence>
<dbReference type="Proteomes" id="UP000249390">
    <property type="component" value="Unassembled WGS sequence"/>
</dbReference>
<accession>A0A328DJZ2</accession>
<dbReference type="EMBL" id="NQVE01000125">
    <property type="protein sequence ID" value="RAL46072.1"/>
    <property type="molecule type" value="Genomic_DNA"/>
</dbReference>
<organism evidence="1 2">
    <name type="scientific">Cuscuta australis</name>
    <dbReference type="NCBI Taxonomy" id="267555"/>
    <lineage>
        <taxon>Eukaryota</taxon>
        <taxon>Viridiplantae</taxon>
        <taxon>Streptophyta</taxon>
        <taxon>Embryophyta</taxon>
        <taxon>Tracheophyta</taxon>
        <taxon>Spermatophyta</taxon>
        <taxon>Magnoliopsida</taxon>
        <taxon>eudicotyledons</taxon>
        <taxon>Gunneridae</taxon>
        <taxon>Pentapetalae</taxon>
        <taxon>asterids</taxon>
        <taxon>lamiids</taxon>
        <taxon>Solanales</taxon>
        <taxon>Convolvulaceae</taxon>
        <taxon>Cuscuteae</taxon>
        <taxon>Cuscuta</taxon>
        <taxon>Cuscuta subgen. Grammica</taxon>
        <taxon>Cuscuta sect. Cleistogrammica</taxon>
    </lineage>
</organism>
<gene>
    <name evidence="1" type="ORF">DM860_006226</name>
</gene>
<proteinExistence type="predicted"/>
<evidence type="ECO:0000313" key="2">
    <source>
        <dbReference type="Proteomes" id="UP000249390"/>
    </source>
</evidence>
<sequence length="154" mass="16944">MSNREEQQKTPNKHRIAAWLIRSSSTGNLSIAEKSNAGNLSSGLEKAAMVAMPGCEMLTTREMDMESDSHFLVQRFAENFRPALFLWAISRRRPVPLPFAADLFPVPHPTLRRPVPSPAGQLPYPLPSTCSQSLTPPFAGLFSPANYHSPSTSP</sequence>
<comment type="caution">
    <text evidence="1">The sequence shown here is derived from an EMBL/GenBank/DDBJ whole genome shotgun (WGS) entry which is preliminary data.</text>
</comment>
<keyword evidence="2" id="KW-1185">Reference proteome</keyword>